<feature type="region of interest" description="Disordered" evidence="2">
    <location>
        <begin position="1"/>
        <end position="32"/>
    </location>
</feature>
<name>A0A4V5PKX2_9BACT</name>
<evidence type="ECO:0000256" key="1">
    <source>
        <dbReference type="SAM" id="Coils"/>
    </source>
</evidence>
<dbReference type="InterPro" id="IPR025554">
    <property type="entry name" value="DUF4140"/>
</dbReference>
<dbReference type="AlphaFoldDB" id="A0A4V5PKX2"/>
<dbReference type="OrthoDB" id="9777444at2"/>
<evidence type="ECO:0000256" key="2">
    <source>
        <dbReference type="SAM" id="MobiDB-lite"/>
    </source>
</evidence>
<gene>
    <name evidence="5" type="ORF">E8A74_44160</name>
</gene>
<feature type="region of interest" description="Disordered" evidence="2">
    <location>
        <begin position="635"/>
        <end position="654"/>
    </location>
</feature>
<proteinExistence type="predicted"/>
<keyword evidence="1" id="KW-0175">Coiled coil</keyword>
<reference evidence="5 6" key="1">
    <citation type="submission" date="2019-04" db="EMBL/GenBank/DDBJ databases">
        <authorList>
            <person name="Li Y."/>
            <person name="Wang J."/>
        </authorList>
    </citation>
    <scope>NUCLEOTIDE SEQUENCE [LARGE SCALE GENOMIC DNA]</scope>
    <source>
        <strain evidence="5 6">DSM 14668</strain>
    </source>
</reference>
<dbReference type="EMBL" id="SSMQ01000081">
    <property type="protein sequence ID" value="TKC97214.1"/>
    <property type="molecule type" value="Genomic_DNA"/>
</dbReference>
<evidence type="ECO:0000259" key="3">
    <source>
        <dbReference type="Pfam" id="PF13598"/>
    </source>
</evidence>
<evidence type="ECO:0000313" key="5">
    <source>
        <dbReference type="EMBL" id="TKC97214.1"/>
    </source>
</evidence>
<dbReference type="InterPro" id="IPR037291">
    <property type="entry name" value="DUF4139"/>
</dbReference>
<keyword evidence="6" id="KW-1185">Reference proteome</keyword>
<accession>A0A4V5PKX2</accession>
<organism evidence="5 6">
    <name type="scientific">Polyangium fumosum</name>
    <dbReference type="NCBI Taxonomy" id="889272"/>
    <lineage>
        <taxon>Bacteria</taxon>
        <taxon>Pseudomonadati</taxon>
        <taxon>Myxococcota</taxon>
        <taxon>Polyangia</taxon>
        <taxon>Polyangiales</taxon>
        <taxon>Polyangiaceae</taxon>
        <taxon>Polyangium</taxon>
    </lineage>
</organism>
<feature type="domain" description="DUF4140" evidence="4">
    <location>
        <begin position="100"/>
        <end position="194"/>
    </location>
</feature>
<evidence type="ECO:0000313" key="6">
    <source>
        <dbReference type="Proteomes" id="UP000309215"/>
    </source>
</evidence>
<feature type="coiled-coil region" evidence="1">
    <location>
        <begin position="165"/>
        <end position="192"/>
    </location>
</feature>
<dbReference type="InterPro" id="IPR011935">
    <property type="entry name" value="CHP02231"/>
</dbReference>
<dbReference type="NCBIfam" id="TIGR02231">
    <property type="entry name" value="mucoidy inhibitor MuiA family protein"/>
    <property type="match status" value="1"/>
</dbReference>
<protein>
    <submittedName>
        <fullName evidence="5">Mucoidy inhibitor MuiA family protein</fullName>
    </submittedName>
</protein>
<dbReference type="PANTHER" id="PTHR31005:SF8">
    <property type="entry name" value="DUF4139 DOMAIN-CONTAINING PROTEIN"/>
    <property type="match status" value="1"/>
</dbReference>
<feature type="domain" description="DUF4139" evidence="3">
    <location>
        <begin position="288"/>
        <end position="626"/>
    </location>
</feature>
<sequence>MAASYRTRLAGSHLGKNRSSARLARTVGPSMTPPRPSKWIALALLVSAALGCTSTPPAVTPRAENTPPQSTPPVFALAASVADTAEDPADRGVASRITKVTVYSDRALVSREAAVALTTEPTVFRFKKLPGWVDEGSVRAATSAGKIVDVVVERRFLARSTDEGFRKVEEKHRALLRKLQALDDELAILNAQQQHVESIKVFSVEKLEGDAVTKDIKVDTYGQVIDFVSGALRKTSTSRREVQAAREQLAPDVEASARNLEELRRLTKLEETTVLVTVQGTAAANASLTLTYATPGATWEPMHEVRASAADPDWVELTSFAVVTQTTGEDWSHAELSFSTQSSSDSERIPELEMLALGKTQEVTRSVTRQVTSFSSAQKKFEEQNRHWNRMNQAISQRVSEVEQFDQSYSSNLALLERVQSKTVQIFQGLQTRGTTAHFVAKDPAIVRSDGRSIRLRTGSSRIKAQRRIIAAPEESLNAAVTLEMANKTGQPLLPGSVARYQDGAFLGMTDIDFVTKDEDFSVFFSVADQVKLTRELDKHQSSLQRNARNRMQLSFVSKAKNLSDRPVTVVLAERIPVSENTEIRVSNVKITPNEKPDAKGIVRFTMTLAPREEREFRVSYQVEYPPSLVFDVRRKQMQSPPSPSPAAPKRKIDFEERLIDIEQQF</sequence>
<dbReference type="PANTHER" id="PTHR31005">
    <property type="entry name" value="DUF4139 DOMAIN-CONTAINING PROTEIN"/>
    <property type="match status" value="1"/>
</dbReference>
<dbReference type="Pfam" id="PF13600">
    <property type="entry name" value="DUF4140"/>
    <property type="match status" value="1"/>
</dbReference>
<dbReference type="Proteomes" id="UP000309215">
    <property type="component" value="Unassembled WGS sequence"/>
</dbReference>
<comment type="caution">
    <text evidence="5">The sequence shown here is derived from an EMBL/GenBank/DDBJ whole genome shotgun (WGS) entry which is preliminary data.</text>
</comment>
<evidence type="ECO:0000259" key="4">
    <source>
        <dbReference type="Pfam" id="PF13600"/>
    </source>
</evidence>
<dbReference type="Pfam" id="PF13598">
    <property type="entry name" value="DUF4139"/>
    <property type="match status" value="1"/>
</dbReference>